<evidence type="ECO:0000259" key="3">
    <source>
        <dbReference type="Pfam" id="PF05065"/>
    </source>
</evidence>
<protein>
    <submittedName>
        <fullName evidence="4">Putative PhiRv2 prophage protein [Mycobacterium tuberculosis H37Rv]</fullName>
    </submittedName>
</protein>
<dbReference type="EMBL" id="UEGW01000001">
    <property type="protein sequence ID" value="SRX93567.1"/>
    <property type="molecule type" value="Genomic_DNA"/>
</dbReference>
<name>A0A375YXI7_MYCSH</name>
<dbReference type="Gene3D" id="3.30.2400.10">
    <property type="entry name" value="Major capsid protein gp5"/>
    <property type="match status" value="1"/>
</dbReference>
<evidence type="ECO:0000313" key="5">
    <source>
        <dbReference type="Proteomes" id="UP000252015"/>
    </source>
</evidence>
<accession>A0A375YXI7</accession>
<dbReference type="InterPro" id="IPR054612">
    <property type="entry name" value="Phage_capsid-like_C"/>
</dbReference>
<organism evidence="4 5">
    <name type="scientific">Mycobacterium shimoidei</name>
    <dbReference type="NCBI Taxonomy" id="29313"/>
    <lineage>
        <taxon>Bacteria</taxon>
        <taxon>Bacillati</taxon>
        <taxon>Actinomycetota</taxon>
        <taxon>Actinomycetes</taxon>
        <taxon>Mycobacteriales</taxon>
        <taxon>Mycobacteriaceae</taxon>
        <taxon>Mycobacterium</taxon>
    </lineage>
</organism>
<dbReference type="RefSeq" id="WP_113963546.1">
    <property type="nucleotide sequence ID" value="NZ_UEGW01000001.1"/>
</dbReference>
<sequence>MSEDTTTQEERKAPTLTHSQSVKRMDEIHARMEEIGEQETITPEDRAEFDELRSEFEQLREHAERLEVAAELAAVRSAAPNGKRKLRVDAGSSQGSRADYDRDAILEPDSIEDCRFRNPWDLSEVRTYGREPEDVATELRARALAAIEKMPGANDNIRQAATEIIERFDDKESRLAKHALLTSNPVYLRAWSKMARNPQNAMLTPEEARALNEVRAMSLTDAAGGYLVPFQLDPTVIITSDGSQNDIRLFARQVVATGDVWHGVSAGAVEWSWDGEATEVSDDAPTFAQPTIPNHKAQGFVPISIEALQDEANVTQEIGRLLAFGREELEAEALITGTGSGEPKGLITALDGTAAEVAPTSPETFALADVYNVYGKLPSRFRRRASWLANNLIYNQIRQFDQYGGGGLWTTLGNDRPQQLIGRNIGEAEAMDGVINPDATEDNFVLVFGDFMHYVITDRVGMSVEFIPHLFGSNRRPTGQRGWYAYYRVGADVTYAGAFRVLNIATTGA</sequence>
<evidence type="ECO:0000256" key="1">
    <source>
        <dbReference type="ARBA" id="ARBA00004328"/>
    </source>
</evidence>
<keyword evidence="5" id="KW-1185">Reference proteome</keyword>
<dbReference type="NCBIfam" id="TIGR01554">
    <property type="entry name" value="major_cap_HK97"/>
    <property type="match status" value="1"/>
</dbReference>
<feature type="domain" description="Phage capsid-like C-terminal" evidence="3">
    <location>
        <begin position="224"/>
        <end position="503"/>
    </location>
</feature>
<dbReference type="InterPro" id="IPR024455">
    <property type="entry name" value="Phage_capsid"/>
</dbReference>
<dbReference type="SUPFAM" id="SSF56563">
    <property type="entry name" value="Major capsid protein gp5"/>
    <property type="match status" value="1"/>
</dbReference>
<evidence type="ECO:0000256" key="2">
    <source>
        <dbReference type="SAM" id="MobiDB-lite"/>
    </source>
</evidence>
<comment type="subcellular location">
    <subcellularLocation>
        <location evidence="1">Virion</location>
    </subcellularLocation>
</comment>
<feature type="region of interest" description="Disordered" evidence="2">
    <location>
        <begin position="1"/>
        <end position="22"/>
    </location>
</feature>
<evidence type="ECO:0000313" key="4">
    <source>
        <dbReference type="EMBL" id="SRX93567.1"/>
    </source>
</evidence>
<feature type="region of interest" description="Disordered" evidence="2">
    <location>
        <begin position="80"/>
        <end position="99"/>
    </location>
</feature>
<dbReference type="Gene3D" id="3.30.2320.10">
    <property type="entry name" value="hypothetical protein PF0899 domain"/>
    <property type="match status" value="1"/>
</dbReference>
<gene>
    <name evidence="4" type="ORF">MSP7336_01806</name>
</gene>
<reference evidence="4 5" key="1">
    <citation type="submission" date="2018-05" db="EMBL/GenBank/DDBJ databases">
        <authorList>
            <consortium name="IHU Genomes"/>
        </authorList>
    </citation>
    <scope>NUCLEOTIDE SEQUENCE [LARGE SCALE GENOMIC DNA]</scope>
    <source>
        <strain evidence="4 5">P7336</strain>
    </source>
</reference>
<dbReference type="Pfam" id="PF05065">
    <property type="entry name" value="Phage_capsid"/>
    <property type="match status" value="1"/>
</dbReference>
<dbReference type="Proteomes" id="UP000252015">
    <property type="component" value="Unassembled WGS sequence"/>
</dbReference>
<dbReference type="AlphaFoldDB" id="A0A375YXI7"/>
<proteinExistence type="predicted"/>